<dbReference type="Pfam" id="PF24578">
    <property type="entry name" value="CSPP1_C"/>
    <property type="match status" value="1"/>
</dbReference>
<evidence type="ECO:0000259" key="2">
    <source>
        <dbReference type="Pfam" id="PF24578"/>
    </source>
</evidence>
<dbReference type="GO" id="GO:0005813">
    <property type="term" value="C:centrosome"/>
    <property type="evidence" value="ECO:0007669"/>
    <property type="project" value="InterPro"/>
</dbReference>
<name>A0A9R0AQV0_CYPCA</name>
<dbReference type="InterPro" id="IPR026708">
    <property type="entry name" value="CSPP1"/>
</dbReference>
<dbReference type="AlphaFoldDB" id="A0A9R0AQV0"/>
<dbReference type="GO" id="GO:0005874">
    <property type="term" value="C:microtubule"/>
    <property type="evidence" value="ECO:0007669"/>
    <property type="project" value="InterPro"/>
</dbReference>
<dbReference type="GeneID" id="109065277"/>
<feature type="region of interest" description="Disordered" evidence="1">
    <location>
        <begin position="665"/>
        <end position="809"/>
    </location>
</feature>
<evidence type="ECO:0000313" key="3">
    <source>
        <dbReference type="RefSeq" id="XP_042607884.1"/>
    </source>
</evidence>
<feature type="compositionally biased region" description="Basic and acidic residues" evidence="1">
    <location>
        <begin position="1002"/>
        <end position="1014"/>
    </location>
</feature>
<dbReference type="PANTHER" id="PTHR21616:SF2">
    <property type="entry name" value="CENTROSOME AND SPINDLE POLE-ASSOCIATED PROTEIN 1"/>
    <property type="match status" value="1"/>
</dbReference>
<feature type="compositionally biased region" description="Basic and acidic residues" evidence="1">
    <location>
        <begin position="850"/>
        <end position="862"/>
    </location>
</feature>
<proteinExistence type="predicted"/>
<feature type="region of interest" description="Disordered" evidence="1">
    <location>
        <begin position="840"/>
        <end position="862"/>
    </location>
</feature>
<dbReference type="SMR" id="A0A9R0AQV0"/>
<gene>
    <name evidence="3" type="primary">LOC109065277</name>
</gene>
<organism evidence="3">
    <name type="scientific">Cyprinus carpio</name>
    <name type="common">Common carp</name>
    <dbReference type="NCBI Taxonomy" id="7962"/>
    <lineage>
        <taxon>Eukaryota</taxon>
        <taxon>Metazoa</taxon>
        <taxon>Chordata</taxon>
        <taxon>Craniata</taxon>
        <taxon>Vertebrata</taxon>
        <taxon>Euteleostomi</taxon>
        <taxon>Actinopterygii</taxon>
        <taxon>Neopterygii</taxon>
        <taxon>Teleostei</taxon>
        <taxon>Ostariophysi</taxon>
        <taxon>Cypriniformes</taxon>
        <taxon>Cyprinidae</taxon>
        <taxon>Cyprininae</taxon>
        <taxon>Cyprinus</taxon>
    </lineage>
</organism>
<feature type="compositionally biased region" description="Basic and acidic residues" evidence="1">
    <location>
        <begin position="350"/>
        <end position="379"/>
    </location>
</feature>
<feature type="region of interest" description="Disordered" evidence="1">
    <location>
        <begin position="185"/>
        <end position="255"/>
    </location>
</feature>
<dbReference type="GO" id="GO:0032467">
    <property type="term" value="P:positive regulation of cytokinesis"/>
    <property type="evidence" value="ECO:0007669"/>
    <property type="project" value="InterPro"/>
</dbReference>
<feature type="compositionally biased region" description="Basic and acidic residues" evidence="1">
    <location>
        <begin position="190"/>
        <end position="240"/>
    </location>
</feature>
<dbReference type="Proteomes" id="UP001155660">
    <property type="component" value="Chromosome B24"/>
</dbReference>
<feature type="region of interest" description="Disordered" evidence="1">
    <location>
        <begin position="1063"/>
        <end position="1089"/>
    </location>
</feature>
<feature type="region of interest" description="Disordered" evidence="1">
    <location>
        <begin position="1110"/>
        <end position="1135"/>
    </location>
</feature>
<accession>A0A9R0AQV0</accession>
<dbReference type="GO" id="GO:0000922">
    <property type="term" value="C:spindle pole"/>
    <property type="evidence" value="ECO:0007669"/>
    <property type="project" value="InterPro"/>
</dbReference>
<dbReference type="PANTHER" id="PTHR21616">
    <property type="entry name" value="CENTROSOME SPINDLE POLE ASSOCIATED PROTEIN"/>
    <property type="match status" value="1"/>
</dbReference>
<feature type="region of interest" description="Disordered" evidence="1">
    <location>
        <begin position="313"/>
        <end position="387"/>
    </location>
</feature>
<dbReference type="InterPro" id="IPR058191">
    <property type="entry name" value="CSPP1_C"/>
</dbReference>
<sequence length="1135" mass="130466">MNVNISNFMEERKANTEEAPYMEMKTSFGNKENIKPANKKQPSHPKQTKEESFGLSLPLGEEYERKKQKLKQELRLDYRHFMSESHMLSLPIKERRSAKEKLQDERNKEYNMFLRGQEGAQKIGKTSTTPQALERDRFGSITPKYPAGSLEVQTQKSSQNPENTVFSKRDVATLTEPISGVAKVSRPRRHWGETPDRWGGPHRDHTSSDEEIELLEKERHTNVQEDTGKTRRGGKYDNSSHRLQAPTPAQSRSVNEQNMTEFATGLMIGATEGDEASQRRKERYRLELLQQIAEQQKNKRKEKELELRVAATGAVDPEKKPDRIKQFGAVTREHEGRRRDVSYHPGLGLEEFRADSARRLKEERRPQPPKETAPPERPRVAFQSPSLDHSTVLSQLANTPGLGLEAGAGFEANDTTSVTEGNHRSLSRTLGEIVAPRITGARPQLGPSLADSYQTPYDNAYYYYGARNPLDPNLAYYGQAVGQQVLIPPEAQWPVLQPPSGGLTQAMNHAGVVPSGPAFFPPERLQQPKESAVSYQEALKQQIQEQQQRRHREKVEKELYDAKIKAEMKAYEPWGRAGGGAPLRDDHGNLISDLKRMHKTNVEAYDSGGRVARIPVASRTEPAGFSSSQPSVQARGNLFNELPTLQQLHDQEKYKDCLKQQIEEKRRKEAEERERSRLEEEKEERRLAEQRARIQREYEEEQERKRQKEKEQMTKNEELIRQAEERRKEAEKMRKEAEEKENEALRKKQEREKQTHVEEVHRAPSPPLPALQKKLRQQMPRPPSVESHRSSATLSMRSMSAPHSPPVPARRNEIRATEEKRTVIRELSALRRQLRSEQRRLEGELMQPNRNDHTPPVHSRPREHLPEDVFEVARLCKQVPIRRPASHTTAAVNMQNLQEFNLLKYRDGASREEVRQTYPDSPSDDYSLDIQQQALLRQQQRTINSLRRGRAADYFDMVSAGQRHHEQRLNSAEDPGRHLLLDSESAFINPSDDSFLLQSRRDQRARPAVRKADMSEDVVNRYTRPDRSPDSQSVHSITSTEIEWLRERTKNKMTLLNNMREHDWRSGEGSAEEGVELWPQAPPSTDRRVSIDTLATDPWLRPSSSETLKRFVGGRRPSSQTHIGQDWEGLSTYHG</sequence>
<feature type="region of interest" description="Disordered" evidence="1">
    <location>
        <begin position="1"/>
        <end position="60"/>
    </location>
</feature>
<dbReference type="RefSeq" id="XP_042607884.1">
    <property type="nucleotide sequence ID" value="XM_042751950.1"/>
</dbReference>
<feature type="compositionally biased region" description="Basic and acidic residues" evidence="1">
    <location>
        <begin position="665"/>
        <end position="762"/>
    </location>
</feature>
<protein>
    <submittedName>
        <fullName evidence="3">Centrosome and spindle pole associated protein 1-like isoform X3</fullName>
    </submittedName>
</protein>
<feature type="region of interest" description="Disordered" evidence="1">
    <location>
        <begin position="1002"/>
        <end position="1037"/>
    </location>
</feature>
<reference evidence="3" key="1">
    <citation type="submission" date="2025-08" db="UniProtKB">
        <authorList>
            <consortium name="RefSeq"/>
        </authorList>
    </citation>
    <scope>IDENTIFICATION</scope>
    <source>
        <tissue evidence="3">Muscle</tissue>
    </source>
</reference>
<feature type="domain" description="Centrosome and spindle pole-associated protein 1 C-terminal" evidence="2">
    <location>
        <begin position="893"/>
        <end position="947"/>
    </location>
</feature>
<evidence type="ECO:0000256" key="1">
    <source>
        <dbReference type="SAM" id="MobiDB-lite"/>
    </source>
</evidence>
<feature type="compositionally biased region" description="Basic and acidic residues" evidence="1">
    <location>
        <begin position="316"/>
        <end position="342"/>
    </location>
</feature>